<dbReference type="GO" id="GO:0004497">
    <property type="term" value="F:monooxygenase activity"/>
    <property type="evidence" value="ECO:0007669"/>
    <property type="project" value="UniProtKB-KW"/>
</dbReference>
<dbReference type="Proteomes" id="UP000238348">
    <property type="component" value="Chromosome"/>
</dbReference>
<dbReference type="Gene3D" id="3.50.50.60">
    <property type="entry name" value="FAD/NAD(P)-binding domain"/>
    <property type="match status" value="1"/>
</dbReference>
<dbReference type="PANTHER" id="PTHR13789">
    <property type="entry name" value="MONOOXYGENASE"/>
    <property type="match status" value="1"/>
</dbReference>
<gene>
    <name evidence="7" type="ORF">SOCE26_005340</name>
</gene>
<evidence type="ECO:0000256" key="1">
    <source>
        <dbReference type="ARBA" id="ARBA00001974"/>
    </source>
</evidence>
<reference evidence="7 8" key="1">
    <citation type="submission" date="2015-09" db="EMBL/GenBank/DDBJ databases">
        <title>Sorangium comparison.</title>
        <authorList>
            <person name="Zaburannyi N."/>
            <person name="Bunk B."/>
            <person name="Overmann J."/>
            <person name="Mueller R."/>
        </authorList>
    </citation>
    <scope>NUCLEOTIDE SEQUENCE [LARGE SCALE GENOMIC DNA]</scope>
    <source>
        <strain evidence="7 8">So ce26</strain>
    </source>
</reference>
<proteinExistence type="predicted"/>
<organism evidence="7 8">
    <name type="scientific">Sorangium cellulosum</name>
    <name type="common">Polyangium cellulosum</name>
    <dbReference type="NCBI Taxonomy" id="56"/>
    <lineage>
        <taxon>Bacteria</taxon>
        <taxon>Pseudomonadati</taxon>
        <taxon>Myxococcota</taxon>
        <taxon>Polyangia</taxon>
        <taxon>Polyangiales</taxon>
        <taxon>Polyangiaceae</taxon>
        <taxon>Sorangium</taxon>
    </lineage>
</organism>
<evidence type="ECO:0000313" key="7">
    <source>
        <dbReference type="EMBL" id="AUX39152.1"/>
    </source>
</evidence>
<accession>A0A2L0EIM9</accession>
<dbReference type="PANTHER" id="PTHR13789:SF318">
    <property type="entry name" value="GERANYLGERANYL DIPHOSPHATE REDUCTASE"/>
    <property type="match status" value="1"/>
</dbReference>
<name>A0A2L0EIM9_SORCE</name>
<dbReference type="InterPro" id="IPR050493">
    <property type="entry name" value="FAD-dep_Monooxygenase_BioMet"/>
</dbReference>
<protein>
    <submittedName>
        <fullName evidence="7">Salicylate 1-monooxygenase</fullName>
    </submittedName>
</protein>
<dbReference type="SUPFAM" id="SSF54373">
    <property type="entry name" value="FAD-linked reductases, C-terminal domain"/>
    <property type="match status" value="1"/>
</dbReference>
<keyword evidence="5 7" id="KW-0503">Monooxygenase</keyword>
<evidence type="ECO:0000256" key="2">
    <source>
        <dbReference type="ARBA" id="ARBA00022630"/>
    </source>
</evidence>
<keyword evidence="4" id="KW-0560">Oxidoreductase</keyword>
<evidence type="ECO:0000256" key="5">
    <source>
        <dbReference type="ARBA" id="ARBA00023033"/>
    </source>
</evidence>
<dbReference type="AlphaFoldDB" id="A0A2L0EIM9"/>
<dbReference type="InterPro" id="IPR036188">
    <property type="entry name" value="FAD/NAD-bd_sf"/>
</dbReference>
<dbReference type="RefSeq" id="WP_199789563.1">
    <property type="nucleotide sequence ID" value="NZ_CP012673.1"/>
</dbReference>
<dbReference type="EMBL" id="CP012673">
    <property type="protein sequence ID" value="AUX39152.1"/>
    <property type="molecule type" value="Genomic_DNA"/>
</dbReference>
<feature type="domain" description="FAD-binding" evidence="6">
    <location>
        <begin position="6"/>
        <end position="347"/>
    </location>
</feature>
<evidence type="ECO:0000259" key="6">
    <source>
        <dbReference type="Pfam" id="PF01494"/>
    </source>
</evidence>
<evidence type="ECO:0000313" key="8">
    <source>
        <dbReference type="Proteomes" id="UP000238348"/>
    </source>
</evidence>
<dbReference type="PRINTS" id="PR00420">
    <property type="entry name" value="RNGMNOXGNASE"/>
</dbReference>
<dbReference type="SUPFAM" id="SSF51905">
    <property type="entry name" value="FAD/NAD(P)-binding domain"/>
    <property type="match status" value="1"/>
</dbReference>
<dbReference type="InterPro" id="IPR002938">
    <property type="entry name" value="FAD-bd"/>
</dbReference>
<evidence type="ECO:0000256" key="3">
    <source>
        <dbReference type="ARBA" id="ARBA00022827"/>
    </source>
</evidence>
<keyword evidence="2" id="KW-0285">Flavoprotein</keyword>
<sequence length="419" mass="45190">MSKQRVRIAVIGGGIGGLTAAQVLLRAGHEVTCFEQAAELREVGAGIQVGPNASRVLHRLGLAEPLAKVAVQPVAIEIKRWDTGRVLSAMPGNPEISRRYGAPYYTMHRADLHAVLRAGVPDAALRLGARCVGVTHGAREVIARFADGSTHAADVVIGADGIRSQIRRSLADDAPRFSGQVACRVLVPAARVPALASPPTVRIWLGPGHHMVYYPVSGGSLLNFATAMPSRAPAAESWIHEGRREDALAGLAGWHEDLHAIMNAAEGTLELPLYDRAALARSGEGRVTLLGDAAHPMLPFFAQGAAQAIEDAWVLGRCLEGVAPEGVAGALRRYERARARRAAQLQRLSVRNGKLFQLPDGLRQRGRDLLLRRLSLESFDWLYGYDVTSAPLDPERGSEGGWRWRIGRITSRRPLPEGL</sequence>
<dbReference type="Pfam" id="PF01494">
    <property type="entry name" value="FAD_binding_3"/>
    <property type="match status" value="1"/>
</dbReference>
<evidence type="ECO:0000256" key="4">
    <source>
        <dbReference type="ARBA" id="ARBA00023002"/>
    </source>
</evidence>
<keyword evidence="3" id="KW-0274">FAD</keyword>
<comment type="cofactor">
    <cofactor evidence="1">
        <name>FAD</name>
        <dbReference type="ChEBI" id="CHEBI:57692"/>
    </cofactor>
</comment>
<dbReference type="GO" id="GO:0071949">
    <property type="term" value="F:FAD binding"/>
    <property type="evidence" value="ECO:0007669"/>
    <property type="project" value="InterPro"/>
</dbReference>